<evidence type="ECO:0000256" key="5">
    <source>
        <dbReference type="ARBA" id="ARBA00023136"/>
    </source>
</evidence>
<dbReference type="RefSeq" id="WP_224946850.1">
    <property type="nucleotide sequence ID" value="NZ_JAHYBX010000002.1"/>
</dbReference>
<feature type="transmembrane region" description="Helical" evidence="6">
    <location>
        <begin position="12"/>
        <end position="31"/>
    </location>
</feature>
<comment type="caution">
    <text evidence="7">The sequence shown here is derived from an EMBL/GenBank/DDBJ whole genome shotgun (WGS) entry which is preliminary data.</text>
</comment>
<accession>A0ABS7Y8W6</accession>
<dbReference type="EMBL" id="JAHYBX010000002">
    <property type="protein sequence ID" value="MCA1856142.1"/>
    <property type="molecule type" value="Genomic_DNA"/>
</dbReference>
<evidence type="ECO:0000313" key="7">
    <source>
        <dbReference type="EMBL" id="MCA1856142.1"/>
    </source>
</evidence>
<dbReference type="Proteomes" id="UP001198602">
    <property type="component" value="Unassembled WGS sequence"/>
</dbReference>
<keyword evidence="2" id="KW-0997">Cell inner membrane</keyword>
<dbReference type="InterPro" id="IPR026265">
    <property type="entry name" value="LptC"/>
</dbReference>
<proteinExistence type="predicted"/>
<dbReference type="Gene3D" id="2.60.450.10">
    <property type="entry name" value="Lipopolysaccharide (LPS) transport protein A like domain"/>
    <property type="match status" value="1"/>
</dbReference>
<dbReference type="Pfam" id="PF06835">
    <property type="entry name" value="LptC"/>
    <property type="match status" value="1"/>
</dbReference>
<evidence type="ECO:0000256" key="1">
    <source>
        <dbReference type="ARBA" id="ARBA00022475"/>
    </source>
</evidence>
<evidence type="ECO:0000256" key="4">
    <source>
        <dbReference type="ARBA" id="ARBA00022989"/>
    </source>
</evidence>
<evidence type="ECO:0000256" key="3">
    <source>
        <dbReference type="ARBA" id="ARBA00022692"/>
    </source>
</evidence>
<sequence>MVNYKRTAHRWKLLAIMMIATFCAFGSFWLVQLMDDEDRDARLGGPLDEPDYIVENFSFVRMTPEGKPNYVVSGRRMAHTPQGDVSRVEAPVLEGMAPGRPRMTIVASRAEIYHEEHRVELLGKVDIQRPATPTSEALRVRTEALTVLPDEEILRTRLPIEMQLGAATVHGTGMEANNATQKLHLASRGQIVYPPRAR</sequence>
<organism evidence="7 8">
    <name type="scientific">Massilia hydrophila</name>
    <dbReference type="NCBI Taxonomy" id="3044279"/>
    <lineage>
        <taxon>Bacteria</taxon>
        <taxon>Pseudomonadati</taxon>
        <taxon>Pseudomonadota</taxon>
        <taxon>Betaproteobacteria</taxon>
        <taxon>Burkholderiales</taxon>
        <taxon>Oxalobacteraceae</taxon>
        <taxon>Telluria group</taxon>
        <taxon>Massilia</taxon>
    </lineage>
</organism>
<keyword evidence="1" id="KW-1003">Cell membrane</keyword>
<evidence type="ECO:0000256" key="2">
    <source>
        <dbReference type="ARBA" id="ARBA00022519"/>
    </source>
</evidence>
<dbReference type="InterPro" id="IPR052363">
    <property type="entry name" value="LPS_export_LptC"/>
</dbReference>
<dbReference type="InterPro" id="IPR010664">
    <property type="entry name" value="LipoPS_assembly_LptC-rel"/>
</dbReference>
<dbReference type="NCBIfam" id="TIGR04409">
    <property type="entry name" value="LptC_YrbK"/>
    <property type="match status" value="1"/>
</dbReference>
<protein>
    <submittedName>
        <fullName evidence="7">LPS export ABC transporter periplasmic protein LptC</fullName>
    </submittedName>
</protein>
<keyword evidence="5 6" id="KW-0472">Membrane</keyword>
<keyword evidence="3 6" id="KW-0812">Transmembrane</keyword>
<keyword evidence="4 6" id="KW-1133">Transmembrane helix</keyword>
<gene>
    <name evidence="7" type="primary">lptC</name>
    <name evidence="7" type="ORF">LE190_09415</name>
</gene>
<dbReference type="PANTHER" id="PTHR37481">
    <property type="entry name" value="LIPOPOLYSACCHARIDE EXPORT SYSTEM PROTEIN LPTC"/>
    <property type="match status" value="1"/>
</dbReference>
<evidence type="ECO:0000256" key="6">
    <source>
        <dbReference type="SAM" id="Phobius"/>
    </source>
</evidence>
<name>A0ABS7Y8W6_9BURK</name>
<evidence type="ECO:0000313" key="8">
    <source>
        <dbReference type="Proteomes" id="UP001198602"/>
    </source>
</evidence>
<dbReference type="PANTHER" id="PTHR37481:SF1">
    <property type="entry name" value="LIPOPOLYSACCHARIDE EXPORT SYSTEM PROTEIN LPTC"/>
    <property type="match status" value="1"/>
</dbReference>
<reference evidence="7 8" key="1">
    <citation type="submission" date="2021-07" db="EMBL/GenBank/DDBJ databases">
        <title>Characterization of Violacein-producing bacteria and related species.</title>
        <authorList>
            <person name="Wilson H.S."/>
            <person name="De Leon M.E."/>
        </authorList>
    </citation>
    <scope>NUCLEOTIDE SEQUENCE [LARGE SCALE GENOMIC DNA]</scope>
    <source>
        <strain evidence="7 8">HSC-2F05</strain>
    </source>
</reference>
<keyword evidence="8" id="KW-1185">Reference proteome</keyword>